<comment type="caution">
    <text evidence="1">The sequence shown here is derived from an EMBL/GenBank/DDBJ whole genome shotgun (WGS) entry which is preliminary data.</text>
</comment>
<keyword evidence="2" id="KW-1185">Reference proteome</keyword>
<name>A0A4C1UDU9_EUMVA</name>
<accession>A0A4C1UDU9</accession>
<dbReference type="EMBL" id="BGZK01000158">
    <property type="protein sequence ID" value="GBP24152.1"/>
    <property type="molecule type" value="Genomic_DNA"/>
</dbReference>
<sequence length="461" mass="51322">MPEWKGRVPLTRSHCERITSKRDYDMGKPNERTCRKICCEMFRNLDEKRCKNSEKNCVCLCCKYKTAVICSDNCNSIKNDPEMRCKNQNTNGKCCTTTKTETVHDRIDCKDDAHASTTTKKIVETADYYKTGCENENADLKISRDVVNFHDTQSCNESDTKNFCSNKANCKKSVTDKARCNEPCRNKPRNKTCCDTLCCERLDGRAVTNRAVTSRAATNRAVRSRVVISRAVTSRAVLNRVVTSRAVIGLSVTNLAMSSRAVISHVVTSRAVTSRVVTSHSITDRAVSNHAVTNQTMKRHVGGSFVPTTHSIPRNMCHSLNIYDGARASRSRTVLKFYLSYYRDVFMTSAAHEGGEWDGAVGGDSPRPTDAIVFFYHFLNNHADHCHNTRISEKIHPKALNSSTSVGSGGVRVALLMEGSCPLRYKLISVSRVESTFGNKQVLKQIRPSVVTACFLSTVPA</sequence>
<gene>
    <name evidence="1" type="ORF">EVAR_10376_1</name>
</gene>
<protein>
    <submittedName>
        <fullName evidence="1">Uncharacterized protein</fullName>
    </submittedName>
</protein>
<dbReference type="AlphaFoldDB" id="A0A4C1UDU9"/>
<evidence type="ECO:0000313" key="1">
    <source>
        <dbReference type="EMBL" id="GBP24152.1"/>
    </source>
</evidence>
<proteinExistence type="predicted"/>
<dbReference type="Proteomes" id="UP000299102">
    <property type="component" value="Unassembled WGS sequence"/>
</dbReference>
<reference evidence="1 2" key="1">
    <citation type="journal article" date="2019" name="Commun. Biol.">
        <title>The bagworm genome reveals a unique fibroin gene that provides high tensile strength.</title>
        <authorList>
            <person name="Kono N."/>
            <person name="Nakamura H."/>
            <person name="Ohtoshi R."/>
            <person name="Tomita M."/>
            <person name="Numata K."/>
            <person name="Arakawa K."/>
        </authorList>
    </citation>
    <scope>NUCLEOTIDE SEQUENCE [LARGE SCALE GENOMIC DNA]</scope>
</reference>
<organism evidence="1 2">
    <name type="scientific">Eumeta variegata</name>
    <name type="common">Bagworm moth</name>
    <name type="synonym">Eumeta japonica</name>
    <dbReference type="NCBI Taxonomy" id="151549"/>
    <lineage>
        <taxon>Eukaryota</taxon>
        <taxon>Metazoa</taxon>
        <taxon>Ecdysozoa</taxon>
        <taxon>Arthropoda</taxon>
        <taxon>Hexapoda</taxon>
        <taxon>Insecta</taxon>
        <taxon>Pterygota</taxon>
        <taxon>Neoptera</taxon>
        <taxon>Endopterygota</taxon>
        <taxon>Lepidoptera</taxon>
        <taxon>Glossata</taxon>
        <taxon>Ditrysia</taxon>
        <taxon>Tineoidea</taxon>
        <taxon>Psychidae</taxon>
        <taxon>Oiketicinae</taxon>
        <taxon>Eumeta</taxon>
    </lineage>
</organism>
<evidence type="ECO:0000313" key="2">
    <source>
        <dbReference type="Proteomes" id="UP000299102"/>
    </source>
</evidence>